<feature type="non-terminal residue" evidence="3">
    <location>
        <position position="377"/>
    </location>
</feature>
<organism evidence="3">
    <name type="scientific">Tanacetum cinerariifolium</name>
    <name type="common">Dalmatian daisy</name>
    <name type="synonym">Chrysanthemum cinerariifolium</name>
    <dbReference type="NCBI Taxonomy" id="118510"/>
    <lineage>
        <taxon>Eukaryota</taxon>
        <taxon>Viridiplantae</taxon>
        <taxon>Streptophyta</taxon>
        <taxon>Embryophyta</taxon>
        <taxon>Tracheophyta</taxon>
        <taxon>Spermatophyta</taxon>
        <taxon>Magnoliopsida</taxon>
        <taxon>eudicotyledons</taxon>
        <taxon>Gunneridae</taxon>
        <taxon>Pentapetalae</taxon>
        <taxon>asterids</taxon>
        <taxon>campanulids</taxon>
        <taxon>Asterales</taxon>
        <taxon>Asteraceae</taxon>
        <taxon>Asteroideae</taxon>
        <taxon>Anthemideae</taxon>
        <taxon>Anthemidinae</taxon>
        <taxon>Tanacetum</taxon>
    </lineage>
</organism>
<gene>
    <name evidence="3" type="ORF">Tci_684330</name>
</gene>
<feature type="region of interest" description="Disordered" evidence="1">
    <location>
        <begin position="229"/>
        <end position="250"/>
    </location>
</feature>
<name>A0A699KUM7_TANCI</name>
<feature type="compositionally biased region" description="Low complexity" evidence="1">
    <location>
        <begin position="235"/>
        <end position="250"/>
    </location>
</feature>
<reference evidence="3" key="1">
    <citation type="journal article" date="2019" name="Sci. Rep.">
        <title>Draft genome of Tanacetum cinerariifolium, the natural source of mosquito coil.</title>
        <authorList>
            <person name="Yamashiro T."/>
            <person name="Shiraishi A."/>
            <person name="Satake H."/>
            <person name="Nakayama K."/>
        </authorList>
    </citation>
    <scope>NUCLEOTIDE SEQUENCE</scope>
</reference>
<dbReference type="Pfam" id="PF13976">
    <property type="entry name" value="gag_pre-integrs"/>
    <property type="match status" value="1"/>
</dbReference>
<evidence type="ECO:0000259" key="2">
    <source>
        <dbReference type="Pfam" id="PF13976"/>
    </source>
</evidence>
<sequence>TGNISYLSDFEEINRGYVAFGRNPKGGKIAGKDTECVVLSFDFKLPDENHVLLRVPRENNMYNVDLNNVVPSGDLTCLFAKAILDESNLWHKRLSHINFKTMNQLVKGNIVRGLPSKVFENNHTCVACKKGKQHRASWYQPNHSAGIKENLDAGKVRKETVSAQQYVLLPLWFIGSQDPQNTDVDAALDVKENETEVYVSLSGRVRDLRANFKEFSVNRTNRVNAASAPVTAAGPNPTNSTNSFNTTSPSDTAVSPNFGITRKYLFVDPSQYPNDPNMPALEYIVYSDDEEDVGVEADFSNLETNISVNPIPTTRVHKDHPVSQIIGELTTAPQTRSMARMGHTQEEGIDYDEVFAPVVRIEAIRLFLAYDSFMGFM</sequence>
<feature type="domain" description="GAG-pre-integrase" evidence="2">
    <location>
        <begin position="60"/>
        <end position="133"/>
    </location>
</feature>
<proteinExistence type="predicted"/>
<dbReference type="EMBL" id="BKCJ010557098">
    <property type="protein sequence ID" value="GFB12359.1"/>
    <property type="molecule type" value="Genomic_DNA"/>
</dbReference>
<dbReference type="InterPro" id="IPR025724">
    <property type="entry name" value="GAG-pre-integrase_dom"/>
</dbReference>
<comment type="caution">
    <text evidence="3">The sequence shown here is derived from an EMBL/GenBank/DDBJ whole genome shotgun (WGS) entry which is preliminary data.</text>
</comment>
<protein>
    <recommendedName>
        <fullName evidence="2">GAG-pre-integrase domain-containing protein</fullName>
    </recommendedName>
</protein>
<evidence type="ECO:0000256" key="1">
    <source>
        <dbReference type="SAM" id="MobiDB-lite"/>
    </source>
</evidence>
<evidence type="ECO:0000313" key="3">
    <source>
        <dbReference type="EMBL" id="GFB12359.1"/>
    </source>
</evidence>
<accession>A0A699KUM7</accession>
<dbReference type="AlphaFoldDB" id="A0A699KUM7"/>
<feature type="non-terminal residue" evidence="3">
    <location>
        <position position="1"/>
    </location>
</feature>